<proteinExistence type="predicted"/>
<reference evidence="2" key="1">
    <citation type="submission" date="2021-01" db="EMBL/GenBank/DDBJ databases">
        <authorList>
            <person name="Corre E."/>
            <person name="Pelletier E."/>
            <person name="Niang G."/>
            <person name="Scheremetjew M."/>
            <person name="Finn R."/>
            <person name="Kale V."/>
            <person name="Holt S."/>
            <person name="Cochrane G."/>
            <person name="Meng A."/>
            <person name="Brown T."/>
            <person name="Cohen L."/>
        </authorList>
    </citation>
    <scope>NUCLEOTIDE SEQUENCE</scope>
</reference>
<feature type="region of interest" description="Disordered" evidence="1">
    <location>
        <begin position="233"/>
        <end position="263"/>
    </location>
</feature>
<name>A0A7S1A5G8_NOCSC</name>
<protein>
    <submittedName>
        <fullName evidence="2">Uncharacterized protein</fullName>
    </submittedName>
</protein>
<evidence type="ECO:0000313" key="2">
    <source>
        <dbReference type="EMBL" id="CAD8843436.1"/>
    </source>
</evidence>
<feature type="compositionally biased region" description="Acidic residues" evidence="1">
    <location>
        <begin position="234"/>
        <end position="263"/>
    </location>
</feature>
<accession>A0A7S1A5G8</accession>
<evidence type="ECO:0000256" key="1">
    <source>
        <dbReference type="SAM" id="MobiDB-lite"/>
    </source>
</evidence>
<organism evidence="2">
    <name type="scientific">Noctiluca scintillans</name>
    <name type="common">Sea sparkle</name>
    <name type="synonym">Red tide dinoflagellate</name>
    <dbReference type="NCBI Taxonomy" id="2966"/>
    <lineage>
        <taxon>Eukaryota</taxon>
        <taxon>Sar</taxon>
        <taxon>Alveolata</taxon>
        <taxon>Dinophyceae</taxon>
        <taxon>Noctilucales</taxon>
        <taxon>Noctilucaceae</taxon>
        <taxon>Noctiluca</taxon>
    </lineage>
</organism>
<dbReference type="AlphaFoldDB" id="A0A7S1A5G8"/>
<dbReference type="EMBL" id="HBFQ01025110">
    <property type="protein sequence ID" value="CAD8843436.1"/>
    <property type="molecule type" value="Transcribed_RNA"/>
</dbReference>
<gene>
    <name evidence="2" type="ORF">NSCI0253_LOCUS17786</name>
</gene>
<sequence>MERITTPSIIEPSMLTEQRELELKKNNIGVAHVAEVGKRGELFSLKRSFSGTRIHLDTALGEDGLTEDEWRQLCEEVDVLENTKGEPQAKKARSGHVDSVVVVGGDGHRDRGGLAILSRLGETANMMDGEGCTDVMAEADKPPCPEGSLARSYPVGENGCFESPAAVNAEDCIQVLTHWLEHDEDEAEVVGRRFPELRSDSPSAVMQLADAHEATDSGDTVLTAHEWRHVLAEFENESESESEVESEIESEESDREADEDDVD</sequence>